<feature type="compositionally biased region" description="Polar residues" evidence="1">
    <location>
        <begin position="229"/>
        <end position="242"/>
    </location>
</feature>
<dbReference type="Proteomes" id="UP000230750">
    <property type="component" value="Unassembled WGS sequence"/>
</dbReference>
<feature type="compositionally biased region" description="Polar residues" evidence="1">
    <location>
        <begin position="98"/>
        <end position="109"/>
    </location>
</feature>
<sequence length="414" mass="43606">MMFCNILNKRSTIVWERAVNNTTYCRSIGLELTIDGFLTLTENGKGKDLAANQQRLSHKARTAAKRDETSSADCCGCQRTTRTTQETSRPVAPLGSTPEVQPQVGTTEKSAPKISRVSTKKRRAPPAPPIVVPISIEDAPKEERKTETPNDETDAPVVVDGSNQGVPPSPAVSHGSSQDKDSIIGSVSEQDSADVEGSETSSVNPDRRSMTEDVEEPIESSSSKDDDSTQGQDIVIVTSSAASAEGGGGEGGGGGKENEGKEIEGEVFQVSTSGDGEADNIVGALDASKGGTSTTESEKDQDSKEVVKVSDSREGIENREDVSGNDLQTDEVHGGSDPRSEESRRNVCKCIDPENGEECDHMPTADDGTGPSSCGGHDRPSEDGNDNEAVTSPETTAEDDVKGGKTAADLYDEL</sequence>
<keyword evidence="3" id="KW-1185">Reference proteome</keyword>
<feature type="compositionally biased region" description="Basic and acidic residues" evidence="1">
    <location>
        <begin position="296"/>
        <end position="322"/>
    </location>
</feature>
<evidence type="ECO:0000313" key="3">
    <source>
        <dbReference type="Proteomes" id="UP000230750"/>
    </source>
</evidence>
<accession>A0A2G8KNL9</accession>
<evidence type="ECO:0000256" key="1">
    <source>
        <dbReference type="SAM" id="MobiDB-lite"/>
    </source>
</evidence>
<dbReference type="AlphaFoldDB" id="A0A2G8KNL9"/>
<comment type="caution">
    <text evidence="2">The sequence shown here is derived from an EMBL/GenBank/DDBJ whole genome shotgun (WGS) entry which is preliminary data.</text>
</comment>
<reference evidence="2 3" key="1">
    <citation type="journal article" date="2017" name="PLoS Biol.">
        <title>The sea cucumber genome provides insights into morphological evolution and visceral regeneration.</title>
        <authorList>
            <person name="Zhang X."/>
            <person name="Sun L."/>
            <person name="Yuan J."/>
            <person name="Sun Y."/>
            <person name="Gao Y."/>
            <person name="Zhang L."/>
            <person name="Li S."/>
            <person name="Dai H."/>
            <person name="Hamel J.F."/>
            <person name="Liu C."/>
            <person name="Yu Y."/>
            <person name="Liu S."/>
            <person name="Lin W."/>
            <person name="Guo K."/>
            <person name="Jin S."/>
            <person name="Xu P."/>
            <person name="Storey K.B."/>
            <person name="Huan P."/>
            <person name="Zhang T."/>
            <person name="Zhou Y."/>
            <person name="Zhang J."/>
            <person name="Lin C."/>
            <person name="Li X."/>
            <person name="Xing L."/>
            <person name="Huo D."/>
            <person name="Sun M."/>
            <person name="Wang L."/>
            <person name="Mercier A."/>
            <person name="Li F."/>
            <person name="Yang H."/>
            <person name="Xiang J."/>
        </authorList>
    </citation>
    <scope>NUCLEOTIDE SEQUENCE [LARGE SCALE GENOMIC DNA]</scope>
    <source>
        <strain evidence="2">Shaxun</strain>
        <tissue evidence="2">Muscle</tissue>
    </source>
</reference>
<feature type="compositionally biased region" description="Gly residues" evidence="1">
    <location>
        <begin position="245"/>
        <end position="255"/>
    </location>
</feature>
<organism evidence="2 3">
    <name type="scientific">Stichopus japonicus</name>
    <name type="common">Sea cucumber</name>
    <dbReference type="NCBI Taxonomy" id="307972"/>
    <lineage>
        <taxon>Eukaryota</taxon>
        <taxon>Metazoa</taxon>
        <taxon>Echinodermata</taxon>
        <taxon>Eleutherozoa</taxon>
        <taxon>Echinozoa</taxon>
        <taxon>Holothuroidea</taxon>
        <taxon>Aspidochirotacea</taxon>
        <taxon>Aspidochirotida</taxon>
        <taxon>Stichopodidae</taxon>
        <taxon>Apostichopus</taxon>
    </lineage>
</organism>
<name>A0A2G8KNL9_STIJA</name>
<dbReference type="EMBL" id="MRZV01000458">
    <property type="protein sequence ID" value="PIK49601.1"/>
    <property type="molecule type" value="Genomic_DNA"/>
</dbReference>
<feature type="compositionally biased region" description="Basic and acidic residues" evidence="1">
    <location>
        <begin position="138"/>
        <end position="148"/>
    </location>
</feature>
<protein>
    <submittedName>
        <fullName evidence="2">Uncharacterized protein</fullName>
    </submittedName>
</protein>
<evidence type="ECO:0000313" key="2">
    <source>
        <dbReference type="EMBL" id="PIK49601.1"/>
    </source>
</evidence>
<gene>
    <name evidence="2" type="ORF">BSL78_13537</name>
</gene>
<feature type="region of interest" description="Disordered" evidence="1">
    <location>
        <begin position="80"/>
        <end position="414"/>
    </location>
</feature>
<proteinExistence type="predicted"/>
<feature type="compositionally biased region" description="Basic and acidic residues" evidence="1">
    <location>
        <begin position="330"/>
        <end position="345"/>
    </location>
</feature>